<sequence length="564" mass="63362">MDTPCPANIQEFLTFLPARPELRLNATSETEVYTALDIAPPEDRPIYCRLYPELIPKLRSFLGGLVHDQGVGGVSCRSMQRDLQRMRRMSFRTDSGAEVSLYGSLAISAVEPVVQTIAEVAGFTGCISVMYEPVCSQRGNFDIAVEQEWLDDGLVRRERVLVCSDEDKAYLVLLEKAEDLSRPLRLDVTKKQTGAKAMAVKLALHMVAAKAEYGFFFAGYIAIAAQLVRSPNPSRPGRILLLSPVFKLQSETLPYPNPLTQFQAKIPAEPFLAILVAMLCVNLLSTGHTVESPPDLLLEAMPDEDDESNSKEYTDVWEEAGQGSIPSLSLRVATNAMILQHPCLRSDDIHRIYADRDTLLDGQSILAARTKDSSLPPSQQSFMHLCRCAPRIPSIDVDAVTLVERVGANRWSSVWRCRVNDEEKLHIMKFVSEVHSNMVLRELYMYEVALKDCSLVPMCYGIFQRPVGGWFGFLLEDVGDNLEEIYGMSWGDVKRGVSAMQWKRLIDSVEKLHCLSVRHGDLEPRNVALTTEGFKFFDFGRSEMHCCQRDEWGVARSIRRVMKT</sequence>
<dbReference type="AlphaFoldDB" id="A0AA39TJ02"/>
<dbReference type="Gene3D" id="3.30.200.20">
    <property type="entry name" value="Phosphorylase Kinase, domain 1"/>
    <property type="match status" value="1"/>
</dbReference>
<keyword evidence="3" id="KW-1185">Reference proteome</keyword>
<dbReference type="InterPro" id="IPR000719">
    <property type="entry name" value="Prot_kinase_dom"/>
</dbReference>
<comment type="caution">
    <text evidence="2">The sequence shown here is derived from an EMBL/GenBank/DDBJ whole genome shotgun (WGS) entry which is preliminary data.</text>
</comment>
<name>A0AA39TJ02_ARMTA</name>
<organism evidence="2 3">
    <name type="scientific">Armillaria tabescens</name>
    <name type="common">Ringless honey mushroom</name>
    <name type="synonym">Agaricus tabescens</name>
    <dbReference type="NCBI Taxonomy" id="1929756"/>
    <lineage>
        <taxon>Eukaryota</taxon>
        <taxon>Fungi</taxon>
        <taxon>Dikarya</taxon>
        <taxon>Basidiomycota</taxon>
        <taxon>Agaricomycotina</taxon>
        <taxon>Agaricomycetes</taxon>
        <taxon>Agaricomycetidae</taxon>
        <taxon>Agaricales</taxon>
        <taxon>Marasmiineae</taxon>
        <taxon>Physalacriaceae</taxon>
        <taxon>Desarmillaria</taxon>
    </lineage>
</organism>
<dbReference type="Gene3D" id="1.10.510.10">
    <property type="entry name" value="Transferase(Phosphotransferase) domain 1"/>
    <property type="match status" value="1"/>
</dbReference>
<reference evidence="2" key="1">
    <citation type="submission" date="2023-06" db="EMBL/GenBank/DDBJ databases">
        <authorList>
            <consortium name="Lawrence Berkeley National Laboratory"/>
            <person name="Ahrendt S."/>
            <person name="Sahu N."/>
            <person name="Indic B."/>
            <person name="Wong-Bajracharya J."/>
            <person name="Merenyi Z."/>
            <person name="Ke H.-M."/>
            <person name="Monk M."/>
            <person name="Kocsube S."/>
            <person name="Drula E."/>
            <person name="Lipzen A."/>
            <person name="Balint B."/>
            <person name="Henrissat B."/>
            <person name="Andreopoulos B."/>
            <person name="Martin F.M."/>
            <person name="Harder C.B."/>
            <person name="Rigling D."/>
            <person name="Ford K.L."/>
            <person name="Foster G.D."/>
            <person name="Pangilinan J."/>
            <person name="Papanicolaou A."/>
            <person name="Barry K."/>
            <person name="LaButti K."/>
            <person name="Viragh M."/>
            <person name="Koriabine M."/>
            <person name="Yan M."/>
            <person name="Riley R."/>
            <person name="Champramary S."/>
            <person name="Plett K.L."/>
            <person name="Tsai I.J."/>
            <person name="Slot J."/>
            <person name="Sipos G."/>
            <person name="Plett J."/>
            <person name="Nagy L.G."/>
            <person name="Grigoriev I.V."/>
        </authorList>
    </citation>
    <scope>NUCLEOTIDE SEQUENCE</scope>
    <source>
        <strain evidence="2">CCBAS 213</strain>
    </source>
</reference>
<gene>
    <name evidence="2" type="ORF">EV420DRAFT_1762828</name>
</gene>
<protein>
    <recommendedName>
        <fullName evidence="1">Protein kinase domain-containing protein</fullName>
    </recommendedName>
</protein>
<feature type="domain" description="Protein kinase" evidence="1">
    <location>
        <begin position="400"/>
        <end position="564"/>
    </location>
</feature>
<dbReference type="EMBL" id="JAUEPS010000012">
    <property type="protein sequence ID" value="KAK0460617.1"/>
    <property type="molecule type" value="Genomic_DNA"/>
</dbReference>
<dbReference type="SUPFAM" id="SSF56112">
    <property type="entry name" value="Protein kinase-like (PK-like)"/>
    <property type="match status" value="1"/>
</dbReference>
<dbReference type="GO" id="GO:0004672">
    <property type="term" value="F:protein kinase activity"/>
    <property type="evidence" value="ECO:0007669"/>
    <property type="project" value="InterPro"/>
</dbReference>
<dbReference type="RefSeq" id="XP_060332656.1">
    <property type="nucleotide sequence ID" value="XM_060480714.1"/>
</dbReference>
<dbReference type="InterPro" id="IPR011009">
    <property type="entry name" value="Kinase-like_dom_sf"/>
</dbReference>
<evidence type="ECO:0000313" key="3">
    <source>
        <dbReference type="Proteomes" id="UP001175211"/>
    </source>
</evidence>
<evidence type="ECO:0000259" key="1">
    <source>
        <dbReference type="PROSITE" id="PS50011"/>
    </source>
</evidence>
<dbReference type="GO" id="GO:0005524">
    <property type="term" value="F:ATP binding"/>
    <property type="evidence" value="ECO:0007669"/>
    <property type="project" value="InterPro"/>
</dbReference>
<dbReference type="GeneID" id="85364262"/>
<evidence type="ECO:0000313" key="2">
    <source>
        <dbReference type="EMBL" id="KAK0460617.1"/>
    </source>
</evidence>
<dbReference type="PROSITE" id="PS50011">
    <property type="entry name" value="PROTEIN_KINASE_DOM"/>
    <property type="match status" value="1"/>
</dbReference>
<accession>A0AA39TJ02</accession>
<proteinExistence type="predicted"/>
<dbReference type="Proteomes" id="UP001175211">
    <property type="component" value="Unassembled WGS sequence"/>
</dbReference>